<protein>
    <submittedName>
        <fullName evidence="1">Uncharacterized protein</fullName>
    </submittedName>
</protein>
<dbReference type="EMBL" id="FNDI01000053">
    <property type="protein sequence ID" value="SDJ46833.1"/>
    <property type="molecule type" value="Genomic_DNA"/>
</dbReference>
<gene>
    <name evidence="1" type="ORF">SAMN04487926_1533</name>
</gene>
<comment type="caution">
    <text evidence="1">The sequence shown here is derived from an EMBL/GenBank/DDBJ whole genome shotgun (WGS) entry which is preliminary data.</text>
</comment>
<reference evidence="1" key="1">
    <citation type="submission" date="2016-10" db="EMBL/GenBank/DDBJ databases">
        <authorList>
            <person name="Varghese N."/>
            <person name="Submissions S."/>
        </authorList>
    </citation>
    <scope>NUCLEOTIDE SEQUENCE [LARGE SCALE GENOMIC DNA]</scope>
    <source>
        <strain evidence="1">YR281</strain>
    </source>
</reference>
<name>A0A7Z7FNV2_9BURK</name>
<dbReference type="RefSeq" id="WP_143036689.1">
    <property type="nucleotide sequence ID" value="NZ_FNDI01000053.1"/>
</dbReference>
<proteinExistence type="predicted"/>
<evidence type="ECO:0000313" key="1">
    <source>
        <dbReference type="EMBL" id="SDJ46833.1"/>
    </source>
</evidence>
<dbReference type="AlphaFoldDB" id="A0A7Z7FNV2"/>
<keyword evidence="2" id="KW-1185">Reference proteome</keyword>
<evidence type="ECO:0000313" key="2">
    <source>
        <dbReference type="Proteomes" id="UP000198900"/>
    </source>
</evidence>
<dbReference type="Proteomes" id="UP000198900">
    <property type="component" value="Unassembled WGS sequence"/>
</dbReference>
<organism evidence="1 2">
    <name type="scientific">Paraburkholderia steynii</name>
    <dbReference type="NCBI Taxonomy" id="1245441"/>
    <lineage>
        <taxon>Bacteria</taxon>
        <taxon>Pseudomonadati</taxon>
        <taxon>Pseudomonadota</taxon>
        <taxon>Betaproteobacteria</taxon>
        <taxon>Burkholderiales</taxon>
        <taxon>Burkholderiaceae</taxon>
        <taxon>Paraburkholderia</taxon>
    </lineage>
</organism>
<accession>A0A7Z7FNV2</accession>
<sequence length="98" mass="10706">MITCLTLPDGSKHCFVIPDRIIEWPGPHPDPELLGSIFNPEVARDLVNAAQIQRLTSSLSNRQLQEHINAGLKSFVDGIDAPKGVSVHIDRQGQDRGG</sequence>